<sequence length="264" mass="27952">MLGLICVDVDGTLVGTGNVIRDDVWAALADAREKGVHIALCSGRPAIGNARAYAQRLDPDGWHVFQNGASIVKVSSGESLSEAFPAQALPDLIGRAHATGRLLEVYTDLEFAITHPGEYAERHAALLGVPYDARPPEALEGTVVRVQWVVPRTDEHAVVNEPHDGLDLHPAGSPVMPDVSFISVTRAGVSKGSAIERIAAHYGVPMDRVMMVGDGENDVTAMRVVGHPVAMGNADPPAIAASRYRVAHVDDGGLREAVELALTL</sequence>
<gene>
    <name evidence="1" type="ORF">CBQ26_06235</name>
</gene>
<dbReference type="InterPro" id="IPR036412">
    <property type="entry name" value="HAD-like_sf"/>
</dbReference>
<keyword evidence="2" id="KW-1185">Reference proteome</keyword>
<evidence type="ECO:0000313" key="1">
    <source>
        <dbReference type="EMBL" id="OWL97837.1"/>
    </source>
</evidence>
<accession>A0A246BQ83</accession>
<dbReference type="OrthoDB" id="9790031at2"/>
<dbReference type="AlphaFoldDB" id="A0A246BQ83"/>
<dbReference type="GO" id="GO:0005829">
    <property type="term" value="C:cytosol"/>
    <property type="evidence" value="ECO:0007669"/>
    <property type="project" value="TreeGrafter"/>
</dbReference>
<evidence type="ECO:0000313" key="2">
    <source>
        <dbReference type="Proteomes" id="UP000197208"/>
    </source>
</evidence>
<comment type="caution">
    <text evidence="1">The sequence shown here is derived from an EMBL/GenBank/DDBJ whole genome shotgun (WGS) entry which is preliminary data.</text>
</comment>
<dbReference type="Pfam" id="PF08282">
    <property type="entry name" value="Hydrolase_3"/>
    <property type="match status" value="1"/>
</dbReference>
<proteinExistence type="predicted"/>
<dbReference type="NCBIfam" id="TIGR00099">
    <property type="entry name" value="Cof-subfamily"/>
    <property type="match status" value="1"/>
</dbReference>
<dbReference type="InterPro" id="IPR023214">
    <property type="entry name" value="HAD_sf"/>
</dbReference>
<dbReference type="RefSeq" id="WP_088247637.1">
    <property type="nucleotide sequence ID" value="NZ_BNAM01000002.1"/>
</dbReference>
<dbReference type="PANTHER" id="PTHR10000:SF8">
    <property type="entry name" value="HAD SUPERFAMILY HYDROLASE-LIKE, TYPE 3"/>
    <property type="match status" value="1"/>
</dbReference>
<protein>
    <submittedName>
        <fullName evidence="1">Cof protein</fullName>
    </submittedName>
</protein>
<dbReference type="PANTHER" id="PTHR10000">
    <property type="entry name" value="PHOSPHOSERINE PHOSPHATASE"/>
    <property type="match status" value="1"/>
</dbReference>
<dbReference type="Proteomes" id="UP000197208">
    <property type="component" value="Unassembled WGS sequence"/>
</dbReference>
<dbReference type="EMBL" id="NHMK01000009">
    <property type="protein sequence ID" value="OWL97837.1"/>
    <property type="molecule type" value="Genomic_DNA"/>
</dbReference>
<dbReference type="SUPFAM" id="SSF56784">
    <property type="entry name" value="HAD-like"/>
    <property type="match status" value="1"/>
</dbReference>
<dbReference type="SMR" id="A0A246BQ83"/>
<dbReference type="InterPro" id="IPR000150">
    <property type="entry name" value="Cof"/>
</dbReference>
<dbReference type="Gene3D" id="3.40.50.1000">
    <property type="entry name" value="HAD superfamily/HAD-like"/>
    <property type="match status" value="1"/>
</dbReference>
<dbReference type="GO" id="GO:0000287">
    <property type="term" value="F:magnesium ion binding"/>
    <property type="evidence" value="ECO:0007669"/>
    <property type="project" value="TreeGrafter"/>
</dbReference>
<dbReference type="GO" id="GO:0016791">
    <property type="term" value="F:phosphatase activity"/>
    <property type="evidence" value="ECO:0007669"/>
    <property type="project" value="TreeGrafter"/>
</dbReference>
<organism evidence="1 2">
    <name type="scientific">Deinococcus indicus</name>
    <dbReference type="NCBI Taxonomy" id="223556"/>
    <lineage>
        <taxon>Bacteria</taxon>
        <taxon>Thermotogati</taxon>
        <taxon>Deinococcota</taxon>
        <taxon>Deinococci</taxon>
        <taxon>Deinococcales</taxon>
        <taxon>Deinococcaceae</taxon>
        <taxon>Deinococcus</taxon>
    </lineage>
</organism>
<name>A0A246BQ83_9DEIO</name>
<dbReference type="PROSITE" id="PS01229">
    <property type="entry name" value="COF_2"/>
    <property type="match status" value="1"/>
</dbReference>
<dbReference type="Gene3D" id="3.30.1240.10">
    <property type="match status" value="1"/>
</dbReference>
<reference evidence="1 2" key="1">
    <citation type="submission" date="2017-05" db="EMBL/GenBank/DDBJ databases">
        <title>De novo genome assembly of Deniococcus indicus strain DR1.</title>
        <authorList>
            <person name="Chauhan D."/>
            <person name="Yennamalli R.M."/>
            <person name="Priyadarshini R."/>
        </authorList>
    </citation>
    <scope>NUCLEOTIDE SEQUENCE [LARGE SCALE GENOMIC DNA]</scope>
    <source>
        <strain evidence="1 2">DR1</strain>
    </source>
</reference>